<dbReference type="PANTHER" id="PTHR15237">
    <property type="entry name" value="DNA REPAIR PROTEIN RAD9"/>
    <property type="match status" value="1"/>
</dbReference>
<reference evidence="15" key="2">
    <citation type="submission" date="2025-09" db="UniProtKB">
        <authorList>
            <consortium name="Ensembl"/>
        </authorList>
    </citation>
    <scope>IDENTIFICATION</scope>
</reference>
<dbReference type="Proteomes" id="UP000694420">
    <property type="component" value="Unplaced"/>
</dbReference>
<dbReference type="GO" id="GO:0030896">
    <property type="term" value="C:checkpoint clamp complex"/>
    <property type="evidence" value="ECO:0007669"/>
    <property type="project" value="InterPro"/>
</dbReference>
<dbReference type="Ensembl" id="ENSNPET00000021218.1">
    <property type="protein sequence ID" value="ENSNPEP00000020676.1"/>
    <property type="gene ID" value="ENSNPEG00000015381.1"/>
</dbReference>
<feature type="region of interest" description="Disordered" evidence="14">
    <location>
        <begin position="120"/>
        <end position="145"/>
    </location>
</feature>
<dbReference type="EC" id="3.1.11.2" evidence="4"/>
<keyword evidence="6" id="KW-0540">Nuclease</keyword>
<comment type="similarity">
    <text evidence="3">Belongs to the rad9 family.</text>
</comment>
<keyword evidence="9" id="KW-0269">Exonuclease</keyword>
<dbReference type="Pfam" id="PF04139">
    <property type="entry name" value="Rad9"/>
    <property type="match status" value="1"/>
</dbReference>
<evidence type="ECO:0000256" key="7">
    <source>
        <dbReference type="ARBA" id="ARBA00022763"/>
    </source>
</evidence>
<comment type="function">
    <text evidence="11">Component of the 9-1-1 cell-cycle checkpoint response complex that plays a major role in DNA repair. The 9-1-1 complex is recruited to DNA lesion upon damage by the RAD17-replication factor C (RFC) clamp loader complex. Acts then as a sliding clamp platform on DNA for several proteins involved in long-patch base excision repair (LP-BER). The 9-1-1 complex stimulates DNA polymerase beta (POLB) activity by increasing its affinity for the 3'-OH end of the primer-template and stabilizes POLB to those sites where LP-BER proceeds; endonuclease FEN1 cleavage activity on substrates with double, nick, or gap flaps of distinct sequences and lengths; and DNA ligase I (LIG1) on long-patch base excision repair substrates. The 9-1-1 complex is necessary for the recruitment of RHNO1 to sites of double-stranded breaks (DSB) occurring during the S phase. RAD9A possesses 3'-&gt;5' double stranded DNA exonuclease activity.</text>
</comment>
<organism evidence="15 16">
    <name type="scientific">Nothoprocta perdicaria</name>
    <name type="common">Chilean tinamou</name>
    <name type="synonym">Crypturus perdicarius</name>
    <dbReference type="NCBI Taxonomy" id="30464"/>
    <lineage>
        <taxon>Eukaryota</taxon>
        <taxon>Metazoa</taxon>
        <taxon>Chordata</taxon>
        <taxon>Craniata</taxon>
        <taxon>Vertebrata</taxon>
        <taxon>Euteleostomi</taxon>
        <taxon>Archelosauria</taxon>
        <taxon>Archosauria</taxon>
        <taxon>Dinosauria</taxon>
        <taxon>Saurischia</taxon>
        <taxon>Theropoda</taxon>
        <taxon>Coelurosauria</taxon>
        <taxon>Aves</taxon>
        <taxon>Palaeognathae</taxon>
        <taxon>Tinamiformes</taxon>
        <taxon>Tinamidae</taxon>
        <taxon>Nothoprocta</taxon>
    </lineage>
</organism>
<reference evidence="15" key="1">
    <citation type="submission" date="2025-08" db="UniProtKB">
        <authorList>
            <consortium name="Ensembl"/>
        </authorList>
    </citation>
    <scope>IDENTIFICATION</scope>
</reference>
<dbReference type="PANTHER" id="PTHR15237:SF1">
    <property type="entry name" value="CELL CYCLE CHECKPOINT CONTROL PROTEIN RAD9A"/>
    <property type="match status" value="1"/>
</dbReference>
<keyword evidence="7" id="KW-0227">DNA damage</keyword>
<dbReference type="GO" id="GO:0031573">
    <property type="term" value="P:mitotic intra-S DNA damage checkpoint signaling"/>
    <property type="evidence" value="ECO:0007669"/>
    <property type="project" value="TreeGrafter"/>
</dbReference>
<evidence type="ECO:0000256" key="12">
    <source>
        <dbReference type="ARBA" id="ARBA00069752"/>
    </source>
</evidence>
<sequence>MRCVVTGGNVKVLGKAVHALSRIGDELYLEATESGLSLRAVNASRSAFASFLFAPLFFQQYERGSPSRGGQPLRCKVLMKSFLGVFRSLPALEKTVGKCLLVLRPPAGRLVVQLHCKHGERRAGGPGGRVGRPAEPLPRAPGVTRTHSLASQECERLQAVFSTQRCAHRLRAPAR</sequence>
<evidence type="ECO:0000256" key="13">
    <source>
        <dbReference type="ARBA" id="ARBA00079896"/>
    </source>
</evidence>
<evidence type="ECO:0000256" key="4">
    <source>
        <dbReference type="ARBA" id="ARBA00012115"/>
    </source>
</evidence>
<comment type="subcellular location">
    <subcellularLocation>
        <location evidence="2">Nucleus</location>
    </subcellularLocation>
</comment>
<proteinExistence type="inferred from homology"/>
<evidence type="ECO:0000256" key="11">
    <source>
        <dbReference type="ARBA" id="ARBA00059283"/>
    </source>
</evidence>
<dbReference type="SUPFAM" id="SSF55979">
    <property type="entry name" value="DNA clamp"/>
    <property type="match status" value="1"/>
</dbReference>
<evidence type="ECO:0000256" key="14">
    <source>
        <dbReference type="SAM" id="MobiDB-lite"/>
    </source>
</evidence>
<dbReference type="GO" id="GO:0071479">
    <property type="term" value="P:cellular response to ionizing radiation"/>
    <property type="evidence" value="ECO:0007669"/>
    <property type="project" value="TreeGrafter"/>
</dbReference>
<name>A0A8C6ZXL4_NOTPE</name>
<accession>A0A8C6ZXL4</accession>
<keyword evidence="8" id="KW-0378">Hydrolase</keyword>
<dbReference type="GO" id="GO:0000076">
    <property type="term" value="P:DNA replication checkpoint signaling"/>
    <property type="evidence" value="ECO:0007669"/>
    <property type="project" value="TreeGrafter"/>
</dbReference>
<keyword evidence="10" id="KW-0539">Nucleus</keyword>
<dbReference type="AlphaFoldDB" id="A0A8C6ZXL4"/>
<evidence type="ECO:0000256" key="3">
    <source>
        <dbReference type="ARBA" id="ARBA00008494"/>
    </source>
</evidence>
<dbReference type="Gene3D" id="3.70.10.10">
    <property type="match status" value="1"/>
</dbReference>
<dbReference type="GO" id="GO:0006281">
    <property type="term" value="P:DNA repair"/>
    <property type="evidence" value="ECO:0007669"/>
    <property type="project" value="TreeGrafter"/>
</dbReference>
<evidence type="ECO:0000256" key="2">
    <source>
        <dbReference type="ARBA" id="ARBA00004123"/>
    </source>
</evidence>
<protein>
    <recommendedName>
        <fullName evidence="12">Cell cycle checkpoint control protein RAD9A</fullName>
        <ecNumber evidence="4">3.1.11.2</ecNumber>
    </recommendedName>
    <alternativeName>
        <fullName evidence="13">DNA repair exonuclease rad9 homolog A</fullName>
    </alternativeName>
</protein>
<evidence type="ECO:0000256" key="9">
    <source>
        <dbReference type="ARBA" id="ARBA00022839"/>
    </source>
</evidence>
<keyword evidence="16" id="KW-1185">Reference proteome</keyword>
<evidence type="ECO:0000313" key="16">
    <source>
        <dbReference type="Proteomes" id="UP000694420"/>
    </source>
</evidence>
<comment type="catalytic activity">
    <reaction evidence="1">
        <text>Exonucleolytic cleavage in the 3'- to 5'-direction to yield nucleoside 5'-phosphates.</text>
        <dbReference type="EC" id="3.1.11.2"/>
    </reaction>
</comment>
<evidence type="ECO:0000256" key="1">
    <source>
        <dbReference type="ARBA" id="ARBA00000493"/>
    </source>
</evidence>
<evidence type="ECO:0000313" key="15">
    <source>
        <dbReference type="Ensembl" id="ENSNPEP00000020676.1"/>
    </source>
</evidence>
<dbReference type="InterPro" id="IPR046938">
    <property type="entry name" value="DNA_clamp_sf"/>
</dbReference>
<dbReference type="InterPro" id="IPR007268">
    <property type="entry name" value="Rad9/Ddc1"/>
</dbReference>
<evidence type="ECO:0000256" key="8">
    <source>
        <dbReference type="ARBA" id="ARBA00022801"/>
    </source>
</evidence>
<dbReference type="GO" id="GO:0008311">
    <property type="term" value="F:double-stranded DNA 3'-5' DNA exonuclease activity"/>
    <property type="evidence" value="ECO:0007669"/>
    <property type="project" value="UniProtKB-EC"/>
</dbReference>
<evidence type="ECO:0000256" key="5">
    <source>
        <dbReference type="ARBA" id="ARBA00022553"/>
    </source>
</evidence>
<keyword evidence="5" id="KW-0597">Phosphoprotein</keyword>
<evidence type="ECO:0000256" key="10">
    <source>
        <dbReference type="ARBA" id="ARBA00023242"/>
    </source>
</evidence>
<dbReference type="FunFam" id="3.70.10.10:FF:000005">
    <property type="entry name" value="Cell cycle checkpoint control protein"/>
    <property type="match status" value="1"/>
</dbReference>
<evidence type="ECO:0000256" key="6">
    <source>
        <dbReference type="ARBA" id="ARBA00022722"/>
    </source>
</evidence>